<reference evidence="1 2" key="1">
    <citation type="submission" date="2024-01" db="EMBL/GenBank/DDBJ databases">
        <title>Maribacter spp. originated from different algae showed divergent polysaccharides utilization ability.</title>
        <authorList>
            <person name="Wang H."/>
            <person name="Wu Y."/>
        </authorList>
    </citation>
    <scope>NUCLEOTIDE SEQUENCE [LARGE SCALE GENOMIC DNA]</scope>
    <source>
        <strain evidence="1 2">PR1</strain>
    </source>
</reference>
<evidence type="ECO:0000313" key="1">
    <source>
        <dbReference type="EMBL" id="MEE1976897.1"/>
    </source>
</evidence>
<organism evidence="1 2">
    <name type="scientific">Maribacter cobaltidurans</name>
    <dbReference type="NCBI Taxonomy" id="1178778"/>
    <lineage>
        <taxon>Bacteria</taxon>
        <taxon>Pseudomonadati</taxon>
        <taxon>Bacteroidota</taxon>
        <taxon>Flavobacteriia</taxon>
        <taxon>Flavobacteriales</taxon>
        <taxon>Flavobacteriaceae</taxon>
        <taxon>Maribacter</taxon>
    </lineage>
</organism>
<dbReference type="Pfam" id="PF14060">
    <property type="entry name" value="DUF4252"/>
    <property type="match status" value="1"/>
</dbReference>
<dbReference type="EMBL" id="JAZDDG010000005">
    <property type="protein sequence ID" value="MEE1976897.1"/>
    <property type="molecule type" value="Genomic_DNA"/>
</dbReference>
<dbReference type="RefSeq" id="WP_272651590.1">
    <property type="nucleotide sequence ID" value="NZ_JAZDDG010000005.1"/>
</dbReference>
<gene>
    <name evidence="1" type="ORF">V1I91_12495</name>
</gene>
<dbReference type="InterPro" id="IPR025348">
    <property type="entry name" value="DUF4252"/>
</dbReference>
<protein>
    <submittedName>
        <fullName evidence="1">DUF4252 domain-containing protein</fullName>
    </submittedName>
</protein>
<evidence type="ECO:0000313" key="2">
    <source>
        <dbReference type="Proteomes" id="UP001356308"/>
    </source>
</evidence>
<sequence length="179" mass="20039">MKKIRNFVAIVMIIVLSGCSSTQSLQEYYIDNTENPNFLHLDVPTSILNLEKADLTEIQRTALSSLKKLNILAFKKTVDNTADYKVEKQQVKAILSGDSYTELMKMNTDFGRATIKYLGEDDAIDEVIIYGDNDDKGFALIRVLGNDMNPAHFIQLLQAVQKSDYNGEGLGELSSFFKG</sequence>
<accession>A0ABU7IV74</accession>
<keyword evidence="2" id="KW-1185">Reference proteome</keyword>
<dbReference type="PROSITE" id="PS51257">
    <property type="entry name" value="PROKAR_LIPOPROTEIN"/>
    <property type="match status" value="1"/>
</dbReference>
<comment type="caution">
    <text evidence="1">The sequence shown here is derived from an EMBL/GenBank/DDBJ whole genome shotgun (WGS) entry which is preliminary data.</text>
</comment>
<proteinExistence type="predicted"/>
<name>A0ABU7IV74_9FLAO</name>
<dbReference type="Proteomes" id="UP001356308">
    <property type="component" value="Unassembled WGS sequence"/>
</dbReference>